<evidence type="ECO:0000256" key="5">
    <source>
        <dbReference type="ARBA" id="ARBA00022777"/>
    </source>
</evidence>
<dbReference type="KEGG" id="lyj:FKV23_02130"/>
<evidence type="ECO:0000259" key="10">
    <source>
        <dbReference type="PROSITE" id="PS50113"/>
    </source>
</evidence>
<dbReference type="PROSITE" id="PS50113">
    <property type="entry name" value="PAC"/>
    <property type="match status" value="1"/>
</dbReference>
<dbReference type="Pfam" id="PF02518">
    <property type="entry name" value="HATPase_c"/>
    <property type="match status" value="1"/>
</dbReference>
<dbReference type="Gene3D" id="3.30.450.40">
    <property type="match status" value="1"/>
</dbReference>
<dbReference type="Pfam" id="PF01590">
    <property type="entry name" value="GAF"/>
    <property type="match status" value="1"/>
</dbReference>
<dbReference type="SMART" id="SM00388">
    <property type="entry name" value="HisKA"/>
    <property type="match status" value="1"/>
</dbReference>
<protein>
    <recommendedName>
        <fullName evidence="2">histidine kinase</fullName>
        <ecNumber evidence="2">2.7.13.3</ecNumber>
    </recommendedName>
</protein>
<evidence type="ECO:0000256" key="4">
    <source>
        <dbReference type="ARBA" id="ARBA00022679"/>
    </source>
</evidence>
<feature type="domain" description="PAS" evidence="9">
    <location>
        <begin position="1"/>
        <end position="67"/>
    </location>
</feature>
<dbReference type="InterPro" id="IPR011006">
    <property type="entry name" value="CheY-like_superfamily"/>
</dbReference>
<dbReference type="SMART" id="SM00091">
    <property type="entry name" value="PAS"/>
    <property type="match status" value="1"/>
</dbReference>
<evidence type="ECO:0000259" key="7">
    <source>
        <dbReference type="PROSITE" id="PS50109"/>
    </source>
</evidence>
<dbReference type="SUPFAM" id="SSF52172">
    <property type="entry name" value="CheY-like"/>
    <property type="match status" value="1"/>
</dbReference>
<dbReference type="PROSITE" id="PS50112">
    <property type="entry name" value="PAS"/>
    <property type="match status" value="1"/>
</dbReference>
<dbReference type="EC" id="2.7.13.3" evidence="2"/>
<keyword evidence="5" id="KW-0418">Kinase</keyword>
<feature type="domain" description="PAC" evidence="10">
    <location>
        <begin position="76"/>
        <end position="126"/>
    </location>
</feature>
<dbReference type="SMART" id="SM00448">
    <property type="entry name" value="REC"/>
    <property type="match status" value="1"/>
</dbReference>
<dbReference type="InterPro" id="IPR003594">
    <property type="entry name" value="HATPase_dom"/>
</dbReference>
<dbReference type="PANTHER" id="PTHR43065">
    <property type="entry name" value="SENSOR HISTIDINE KINASE"/>
    <property type="match status" value="1"/>
</dbReference>
<dbReference type="SUPFAM" id="SSF55874">
    <property type="entry name" value="ATPase domain of HSP90 chaperone/DNA topoisomerase II/histidine kinase"/>
    <property type="match status" value="1"/>
</dbReference>
<feature type="domain" description="Response regulatory" evidence="8">
    <location>
        <begin position="539"/>
        <end position="652"/>
    </location>
</feature>
<evidence type="ECO:0000256" key="6">
    <source>
        <dbReference type="PROSITE-ProRule" id="PRU00169"/>
    </source>
</evidence>
<dbReference type="InterPro" id="IPR003018">
    <property type="entry name" value="GAF"/>
</dbReference>
<dbReference type="GO" id="GO:0000155">
    <property type="term" value="F:phosphorelay sensor kinase activity"/>
    <property type="evidence" value="ECO:0007669"/>
    <property type="project" value="InterPro"/>
</dbReference>
<feature type="modified residue" description="4-aspartylphosphate" evidence="6">
    <location>
        <position position="589"/>
    </location>
</feature>
<feature type="domain" description="Histidine kinase" evidence="7">
    <location>
        <begin position="297"/>
        <end position="518"/>
    </location>
</feature>
<dbReference type="Pfam" id="PF00072">
    <property type="entry name" value="Response_reg"/>
    <property type="match status" value="1"/>
</dbReference>
<keyword evidence="12" id="KW-1185">Reference proteome</keyword>
<reference evidence="11 12" key="1">
    <citation type="submission" date="2019-06" db="EMBL/GenBank/DDBJ databases">
        <title>Lysobacter alkalisoli sp. nov. isolated from saline-alkali soil.</title>
        <authorList>
            <person name="Sun J.-Q."/>
            <person name="Xu L."/>
        </authorList>
    </citation>
    <scope>NUCLEOTIDE SEQUENCE [LARGE SCALE GENOMIC DNA]</scope>
    <source>
        <strain evidence="11 12">SJ-36</strain>
    </source>
</reference>
<organism evidence="11 12">
    <name type="scientific">Marilutibacter alkalisoli</name>
    <dbReference type="NCBI Taxonomy" id="2591633"/>
    <lineage>
        <taxon>Bacteria</taxon>
        <taxon>Pseudomonadati</taxon>
        <taxon>Pseudomonadota</taxon>
        <taxon>Gammaproteobacteria</taxon>
        <taxon>Lysobacterales</taxon>
        <taxon>Lysobacteraceae</taxon>
        <taxon>Marilutibacter</taxon>
    </lineage>
</organism>
<dbReference type="OrthoDB" id="9770473at2"/>
<dbReference type="PRINTS" id="PR00344">
    <property type="entry name" value="BCTRLSENSOR"/>
</dbReference>
<dbReference type="PROSITE" id="PS50110">
    <property type="entry name" value="RESPONSE_REGULATORY"/>
    <property type="match status" value="1"/>
</dbReference>
<dbReference type="CDD" id="cd00082">
    <property type="entry name" value="HisKA"/>
    <property type="match status" value="1"/>
</dbReference>
<evidence type="ECO:0000259" key="9">
    <source>
        <dbReference type="PROSITE" id="PS50112"/>
    </source>
</evidence>
<name>A0A514BNS5_9GAMM</name>
<evidence type="ECO:0000259" key="8">
    <source>
        <dbReference type="PROSITE" id="PS50110"/>
    </source>
</evidence>
<dbReference type="InterPro" id="IPR035965">
    <property type="entry name" value="PAS-like_dom_sf"/>
</dbReference>
<dbReference type="InterPro" id="IPR005467">
    <property type="entry name" value="His_kinase_dom"/>
</dbReference>
<dbReference type="CDD" id="cd00130">
    <property type="entry name" value="PAS"/>
    <property type="match status" value="1"/>
</dbReference>
<dbReference type="InterPro" id="IPR000700">
    <property type="entry name" value="PAS-assoc_C"/>
</dbReference>
<dbReference type="Pfam" id="PF00512">
    <property type="entry name" value="HisKA"/>
    <property type="match status" value="1"/>
</dbReference>
<keyword evidence="3 6" id="KW-0597">Phosphoprotein</keyword>
<dbReference type="InterPro" id="IPR036890">
    <property type="entry name" value="HATPase_C_sf"/>
</dbReference>
<dbReference type="SUPFAM" id="SSF47384">
    <property type="entry name" value="Homodimeric domain of signal transducing histidine kinase"/>
    <property type="match status" value="1"/>
</dbReference>
<dbReference type="InterPro" id="IPR036097">
    <property type="entry name" value="HisK_dim/P_sf"/>
</dbReference>
<gene>
    <name evidence="11" type="ORF">FKV23_02130</name>
</gene>
<dbReference type="Gene3D" id="3.30.565.10">
    <property type="entry name" value="Histidine kinase-like ATPase, C-terminal domain"/>
    <property type="match status" value="1"/>
</dbReference>
<dbReference type="SMART" id="SM00065">
    <property type="entry name" value="GAF"/>
    <property type="match status" value="1"/>
</dbReference>
<evidence type="ECO:0000256" key="3">
    <source>
        <dbReference type="ARBA" id="ARBA00022553"/>
    </source>
</evidence>
<dbReference type="Pfam" id="PF13426">
    <property type="entry name" value="PAS_9"/>
    <property type="match status" value="1"/>
</dbReference>
<dbReference type="Gene3D" id="1.10.287.130">
    <property type="match status" value="1"/>
</dbReference>
<dbReference type="PANTHER" id="PTHR43065:SF42">
    <property type="entry name" value="TWO-COMPONENT SENSOR PPRA"/>
    <property type="match status" value="1"/>
</dbReference>
<dbReference type="SUPFAM" id="SSF55785">
    <property type="entry name" value="PYP-like sensor domain (PAS domain)"/>
    <property type="match status" value="1"/>
</dbReference>
<dbReference type="Proteomes" id="UP000317199">
    <property type="component" value="Chromosome"/>
</dbReference>
<dbReference type="PROSITE" id="PS50109">
    <property type="entry name" value="HIS_KIN"/>
    <property type="match status" value="1"/>
</dbReference>
<dbReference type="InterPro" id="IPR029016">
    <property type="entry name" value="GAF-like_dom_sf"/>
</dbReference>
<keyword evidence="4" id="KW-0808">Transferase</keyword>
<evidence type="ECO:0000256" key="1">
    <source>
        <dbReference type="ARBA" id="ARBA00000085"/>
    </source>
</evidence>
<dbReference type="RefSeq" id="WP_141622375.1">
    <property type="nucleotide sequence ID" value="NZ_CP041242.1"/>
</dbReference>
<dbReference type="EMBL" id="CP041242">
    <property type="protein sequence ID" value="QDH69033.1"/>
    <property type="molecule type" value="Genomic_DNA"/>
</dbReference>
<evidence type="ECO:0000256" key="2">
    <source>
        <dbReference type="ARBA" id="ARBA00012438"/>
    </source>
</evidence>
<comment type="catalytic activity">
    <reaction evidence="1">
        <text>ATP + protein L-histidine = ADP + protein N-phospho-L-histidine.</text>
        <dbReference type="EC" id="2.7.13.3"/>
    </reaction>
</comment>
<dbReference type="SUPFAM" id="SSF55781">
    <property type="entry name" value="GAF domain-like"/>
    <property type="match status" value="1"/>
</dbReference>
<dbReference type="InterPro" id="IPR003661">
    <property type="entry name" value="HisK_dim/P_dom"/>
</dbReference>
<dbReference type="Gene3D" id="3.40.50.2300">
    <property type="match status" value="1"/>
</dbReference>
<dbReference type="Gene3D" id="3.30.450.20">
    <property type="entry name" value="PAS domain"/>
    <property type="match status" value="1"/>
</dbReference>
<proteinExistence type="predicted"/>
<dbReference type="InterPro" id="IPR000014">
    <property type="entry name" value="PAS"/>
</dbReference>
<accession>A0A514BNS5</accession>
<dbReference type="InterPro" id="IPR004358">
    <property type="entry name" value="Sig_transdc_His_kin-like_C"/>
</dbReference>
<dbReference type="InterPro" id="IPR001789">
    <property type="entry name" value="Sig_transdc_resp-reg_receiver"/>
</dbReference>
<evidence type="ECO:0000313" key="11">
    <source>
        <dbReference type="EMBL" id="QDH69033.1"/>
    </source>
</evidence>
<dbReference type="SMART" id="SM00387">
    <property type="entry name" value="HATPase_c"/>
    <property type="match status" value="1"/>
</dbReference>
<evidence type="ECO:0000313" key="12">
    <source>
        <dbReference type="Proteomes" id="UP000317199"/>
    </source>
</evidence>
<dbReference type="NCBIfam" id="TIGR00229">
    <property type="entry name" value="sensory_box"/>
    <property type="match status" value="1"/>
</dbReference>
<sequence length="657" mass="70060">MFPQLFEMVPDALVVVDQDGRILLANRQAERLFGYPSGGLTGLPVETLMPEASRQRHRSHRNAYMQAPRMRPMGGSGMTLTGQRRSGEPFPVEIALSPLESDEGLRYLASVRDISETQRARQALVRARYDALVARIGQQALASIDDPYVIDRLPALLAETLAVDTVAVLFLRGEGGIEVGAAAGLGPAATGISEDREAWRRIVEGRPMIIEDLADDPGALPLVEDKGSGVIVPLLDRGRPMGALMAWSCDAGHFDHDALHLLQSVANIVAALVQRRRSEEQLAHVQRLDAIGQLTGGIAHDFNNLLTVMSGNLQLLEMHCEGDAEATRFIGTALRAVGRGSELTGKLLAFARRQQLNPCAIEPARLLHELDDMLRRTLGDGIRVRIECAEGLPSVYADPTQLDVALLNLALNARDAMPEGGEIAISAGQRAGIPGQAVTGPGAGHHIVFTVADTGHGMSAETLARAVEPFYTTKPTGRGSGLGLSMVYGFVEQSGGSMRLDSRPGRGTRVELYLPSAIPGGEVDPSPLAPGTVAGEGETVLVVEDEPAVRDIAAAFVGSLGYRVLAVGNAGEALEQLARDPQISLLFSDVMLGPGMNGRALAEAARRRRPELAVLLTSGHADAAAEAGAEAFELLRKPYRREDLAEALRRSLDGVRS</sequence>
<dbReference type="AlphaFoldDB" id="A0A514BNS5"/>